<protein>
    <recommendedName>
        <fullName evidence="6">Tetratricopeptide repeat protein</fullName>
    </recommendedName>
</protein>
<dbReference type="PANTHER" id="PTHR44943:SF8">
    <property type="entry name" value="TPR REPEAT-CONTAINING PROTEIN MJ0263"/>
    <property type="match status" value="1"/>
</dbReference>
<feature type="repeat" description="TPR" evidence="3">
    <location>
        <begin position="580"/>
        <end position="613"/>
    </location>
</feature>
<evidence type="ECO:0000256" key="2">
    <source>
        <dbReference type="ARBA" id="ARBA00022803"/>
    </source>
</evidence>
<dbReference type="InterPro" id="IPR051685">
    <property type="entry name" value="Ycf3/AcsC/BcsC/TPR_MFPF"/>
</dbReference>
<evidence type="ECO:0000313" key="5">
    <source>
        <dbReference type="Proteomes" id="UP000306980"/>
    </source>
</evidence>
<dbReference type="PANTHER" id="PTHR44943">
    <property type="entry name" value="CELLULOSE SYNTHASE OPERON PROTEIN C"/>
    <property type="match status" value="1"/>
</dbReference>
<dbReference type="EMBL" id="VCIA01000001">
    <property type="protein sequence ID" value="TMN21884.1"/>
    <property type="molecule type" value="Genomic_DNA"/>
</dbReference>
<dbReference type="SUPFAM" id="SSF48452">
    <property type="entry name" value="TPR-like"/>
    <property type="match status" value="2"/>
</dbReference>
<dbReference type="Pfam" id="PF13181">
    <property type="entry name" value="TPR_8"/>
    <property type="match status" value="2"/>
</dbReference>
<evidence type="ECO:0008006" key="6">
    <source>
        <dbReference type="Google" id="ProtNLM"/>
    </source>
</evidence>
<accession>A0A5S3QIY9</accession>
<evidence type="ECO:0000313" key="4">
    <source>
        <dbReference type="EMBL" id="TMN21884.1"/>
    </source>
</evidence>
<dbReference type="PROSITE" id="PS50005">
    <property type="entry name" value="TPR"/>
    <property type="match status" value="2"/>
</dbReference>
<reference evidence="4 5" key="1">
    <citation type="submission" date="2019-05" db="EMBL/GenBank/DDBJ databases">
        <title>Genomic analysis of Lentibacillus sp. NKC220-2.</title>
        <authorList>
            <person name="Oh Y.J."/>
        </authorList>
    </citation>
    <scope>NUCLEOTIDE SEQUENCE [LARGE SCALE GENOMIC DNA]</scope>
    <source>
        <strain evidence="4 5">NKC220-2</strain>
    </source>
</reference>
<keyword evidence="1" id="KW-0677">Repeat</keyword>
<gene>
    <name evidence="4" type="ORF">FFL34_06970</name>
</gene>
<feature type="repeat" description="TPR" evidence="3">
    <location>
        <begin position="269"/>
        <end position="302"/>
    </location>
</feature>
<keyword evidence="2 3" id="KW-0802">TPR repeat</keyword>
<organism evidence="4 5">
    <name type="scientific">Lentibacillus cibarius</name>
    <dbReference type="NCBI Taxonomy" id="2583219"/>
    <lineage>
        <taxon>Bacteria</taxon>
        <taxon>Bacillati</taxon>
        <taxon>Bacillota</taxon>
        <taxon>Bacilli</taxon>
        <taxon>Bacillales</taxon>
        <taxon>Bacillaceae</taxon>
        <taxon>Lentibacillus</taxon>
    </lineage>
</organism>
<dbReference type="OrthoDB" id="174931at2"/>
<proteinExistence type="predicted"/>
<dbReference type="Proteomes" id="UP000306980">
    <property type="component" value="Unassembled WGS sequence"/>
</dbReference>
<comment type="caution">
    <text evidence="4">The sequence shown here is derived from an EMBL/GenBank/DDBJ whole genome shotgun (WGS) entry which is preliminary data.</text>
</comment>
<dbReference type="AlphaFoldDB" id="A0A5S3QIY9"/>
<dbReference type="RefSeq" id="WP_138602723.1">
    <property type="nucleotide sequence ID" value="NZ_VCIA01000001.1"/>
</dbReference>
<evidence type="ECO:0000256" key="1">
    <source>
        <dbReference type="ARBA" id="ARBA00022737"/>
    </source>
</evidence>
<dbReference type="SMART" id="SM00028">
    <property type="entry name" value="TPR"/>
    <property type="match status" value="5"/>
</dbReference>
<name>A0A5S3QIY9_9BACI</name>
<evidence type="ECO:0000256" key="3">
    <source>
        <dbReference type="PROSITE-ProRule" id="PRU00339"/>
    </source>
</evidence>
<dbReference type="Gene3D" id="1.25.40.10">
    <property type="entry name" value="Tetratricopeptide repeat domain"/>
    <property type="match status" value="3"/>
</dbReference>
<dbReference type="InterPro" id="IPR019734">
    <property type="entry name" value="TPR_rpt"/>
</dbReference>
<sequence length="819" mass="94837">MSVRYQIEREDGPICIVSFIQDEDGNKVRVKPLKKRKRESEQIKDLLEQIEFKDGNSPLEFIESCLEKFDENAFSYREVDSGDYQVTLQFGVGKKQIGTSSPLINGVSEYFGENVMSDALERMKTNAYYNLEENANELLAMVRKERYQEAFELYQDDTVKTNLYLAGTAPEILLDAIFQIKAEELPHESRVKLSLQKLGACEINQCHARAESDARWLLEQDSSLSEDVIFNVRLALGNALVSQELFEAAEFHYNEALKMEKEINAHSKAWAYYNIGYVLKSQGKMTEALESYTKAGDLWLNKGDHQQAIRAYMSVIRHYEGSQPKEAIHILQERIDHLVVLQNSNSETIGISHVLGYLYFHQGKIADELKRYEKAKDAFLSSYHTRKGLIGIDDEIEATLNYLVIVCRALGESEEAQSWKTKLHDFKERSIKTEDWKLRERMITLLNTDSEIDPHKLAELKQDVDKMESIHLRVMFLLTLASRQIDEKPDIALQSLDQAMKLNIEEYPDEHVLVLKLYAKIMKVLNRMEKAYDYLCEAIRVKPTYIELYPQVVFLAQELGKDDSKLEHALSWVKIEEDNVTAWQVIGTQYEKLGQPRESYEAFKEALAVAPFDPEVQEQIKQSLHRVTEQVMEQTETDTRSYPLIADFLNEPKEKVHKTIQNRMSEKLYSFQKIIEKHHTPDFWRRESGKIKWISSPEKKAQQYLLLYLRTQLHPDIEVLDEVVIGEGRMDVYIRIPPGINLILEIKMCGEGYSSTYTKGAIEQTEAYMDKKDCTMGYLVVFDARKRDLGKGFEQLYQLGNKQIETQIIDIRHKSPSGN</sequence>
<dbReference type="InterPro" id="IPR011990">
    <property type="entry name" value="TPR-like_helical_dom_sf"/>
</dbReference>